<dbReference type="Gene3D" id="3.30.300.30">
    <property type="match status" value="1"/>
</dbReference>
<organism evidence="5 6">
    <name type="scientific">Desulfatitalea alkaliphila</name>
    <dbReference type="NCBI Taxonomy" id="2929485"/>
    <lineage>
        <taxon>Bacteria</taxon>
        <taxon>Pseudomonadati</taxon>
        <taxon>Thermodesulfobacteriota</taxon>
        <taxon>Desulfobacteria</taxon>
        <taxon>Desulfobacterales</taxon>
        <taxon>Desulfosarcinaceae</taxon>
        <taxon>Desulfatitalea</taxon>
    </lineage>
</organism>
<dbReference type="InterPro" id="IPR000873">
    <property type="entry name" value="AMP-dep_synth/lig_dom"/>
</dbReference>
<protein>
    <submittedName>
        <fullName evidence="5">AMP-binding protein</fullName>
    </submittedName>
</protein>
<evidence type="ECO:0000313" key="5">
    <source>
        <dbReference type="EMBL" id="MCJ8501188.1"/>
    </source>
</evidence>
<evidence type="ECO:0000313" key="6">
    <source>
        <dbReference type="Proteomes" id="UP001165427"/>
    </source>
</evidence>
<keyword evidence="2" id="KW-0436">Ligase</keyword>
<dbReference type="FunFam" id="3.40.50.12780:FF:000003">
    <property type="entry name" value="Long-chain-fatty-acid--CoA ligase FadD"/>
    <property type="match status" value="1"/>
</dbReference>
<comment type="similarity">
    <text evidence="1">Belongs to the ATP-dependent AMP-binding enzyme family.</text>
</comment>
<keyword evidence="6" id="KW-1185">Reference proteome</keyword>
<dbReference type="InterPro" id="IPR045851">
    <property type="entry name" value="AMP-bd_C_sf"/>
</dbReference>
<dbReference type="Gene3D" id="2.30.38.10">
    <property type="entry name" value="Luciferase, Domain 3"/>
    <property type="match status" value="1"/>
</dbReference>
<accession>A0AA41R9D3</accession>
<dbReference type="Proteomes" id="UP001165427">
    <property type="component" value="Unassembled WGS sequence"/>
</dbReference>
<sequence length="560" mass="62782">MSEPLRKLTLGQMLDDTIGRYPDNEALVYVDRDLRMTYTEFGRVVDQLARGLMALGVAKGEKVAVWATNVPYWVALQFATAKIGAILLTVNTNYKRAELAYLLEQSETENLFIIDGHMDTDYLQTVYDLVPELKKQERGRLQSARFPHLKRLFFLGMEKHRGFYALPEVMAMAAMTPPEAYAARQAELTPDDVVNMQYTSGTTGFPKGVMLTHVNIGNNGYWVARNQRFSEKDRLCVPVPLFHCFGCVMGVLGAVSHGATLVILEKFDPVQLMASVEQERCTALYGVPTMFIAVLGHKLFDKFDFSSLRTGIMAGSPCPVQVMRQVIDKMNLREITICYGLTEASPVITQTLPDDDLRRRTETVGRAMPHIDVKIVDPETGRILGPGEQGEVCCRGYSVMKGYYNMPEATAKTIDNESWLHSGDLGVMDADGYLAITGRHKDMIIRGGENIYPREIEEFIYRMEGVVDVQVVGVPSRKYGEEVGAFVIKKPEVDLKAEDIQDFCRGQISRFKIPRHIAFVDGYPMTASGKVQKYKLQEMSVALFPGPDRMSVEEMGIANK</sequence>
<dbReference type="GO" id="GO:0006631">
    <property type="term" value="P:fatty acid metabolic process"/>
    <property type="evidence" value="ECO:0007669"/>
    <property type="project" value="TreeGrafter"/>
</dbReference>
<dbReference type="RefSeq" id="WP_246907818.1">
    <property type="nucleotide sequence ID" value="NZ_JALJRB010000011.1"/>
</dbReference>
<proteinExistence type="inferred from homology"/>
<dbReference type="GO" id="GO:0031956">
    <property type="term" value="F:medium-chain fatty acid-CoA ligase activity"/>
    <property type="evidence" value="ECO:0007669"/>
    <property type="project" value="TreeGrafter"/>
</dbReference>
<dbReference type="Pfam" id="PF00501">
    <property type="entry name" value="AMP-binding"/>
    <property type="match status" value="1"/>
</dbReference>
<dbReference type="AlphaFoldDB" id="A0AA41R9D3"/>
<dbReference type="CDD" id="cd05917">
    <property type="entry name" value="FACL_like_2"/>
    <property type="match status" value="1"/>
</dbReference>
<reference evidence="5" key="1">
    <citation type="submission" date="2022-04" db="EMBL/GenBank/DDBJ databases">
        <title>Desulfatitalea alkaliphila sp. nov., a novel anaerobic sulfate-reducing bacterium isolated from terrestrial mud volcano, Taman Peninsula, Russia.</title>
        <authorList>
            <person name="Khomyakova M.A."/>
            <person name="Merkel A.Y."/>
            <person name="Slobodkin A.I."/>
        </authorList>
    </citation>
    <scope>NUCLEOTIDE SEQUENCE</scope>
    <source>
        <strain evidence="5">M08but</strain>
    </source>
</reference>
<name>A0AA41R9D3_9BACT</name>
<comment type="caution">
    <text evidence="5">The sequence shown here is derived from an EMBL/GenBank/DDBJ whole genome shotgun (WGS) entry which is preliminary data.</text>
</comment>
<dbReference type="PANTHER" id="PTHR43201">
    <property type="entry name" value="ACYL-COA SYNTHETASE"/>
    <property type="match status" value="1"/>
</dbReference>
<dbReference type="FunFam" id="3.30.300.30:FF:000008">
    <property type="entry name" value="2,3-dihydroxybenzoate-AMP ligase"/>
    <property type="match status" value="1"/>
</dbReference>
<evidence type="ECO:0000256" key="1">
    <source>
        <dbReference type="ARBA" id="ARBA00006432"/>
    </source>
</evidence>
<dbReference type="InterPro" id="IPR020845">
    <property type="entry name" value="AMP-binding_CS"/>
</dbReference>
<dbReference type="Gene3D" id="3.40.50.980">
    <property type="match status" value="2"/>
</dbReference>
<feature type="domain" description="AMP-dependent synthetase/ligase" evidence="3">
    <location>
        <begin position="16"/>
        <end position="404"/>
    </location>
</feature>
<dbReference type="InterPro" id="IPR025110">
    <property type="entry name" value="AMP-bd_C"/>
</dbReference>
<gene>
    <name evidence="5" type="ORF">MRX98_11445</name>
</gene>
<evidence type="ECO:0000259" key="3">
    <source>
        <dbReference type="Pfam" id="PF00501"/>
    </source>
</evidence>
<feature type="domain" description="AMP-binding enzyme C-terminal" evidence="4">
    <location>
        <begin position="455"/>
        <end position="530"/>
    </location>
</feature>
<dbReference type="PROSITE" id="PS00455">
    <property type="entry name" value="AMP_BINDING"/>
    <property type="match status" value="1"/>
</dbReference>
<dbReference type="PANTHER" id="PTHR43201:SF5">
    <property type="entry name" value="MEDIUM-CHAIN ACYL-COA LIGASE ACSF2, MITOCHONDRIAL"/>
    <property type="match status" value="1"/>
</dbReference>
<dbReference type="SUPFAM" id="SSF56801">
    <property type="entry name" value="Acetyl-CoA synthetase-like"/>
    <property type="match status" value="1"/>
</dbReference>
<evidence type="ECO:0000259" key="4">
    <source>
        <dbReference type="Pfam" id="PF13193"/>
    </source>
</evidence>
<dbReference type="Pfam" id="PF13193">
    <property type="entry name" value="AMP-binding_C"/>
    <property type="match status" value="1"/>
</dbReference>
<evidence type="ECO:0000256" key="2">
    <source>
        <dbReference type="ARBA" id="ARBA00022598"/>
    </source>
</evidence>
<dbReference type="EMBL" id="JALJRB010000011">
    <property type="protein sequence ID" value="MCJ8501188.1"/>
    <property type="molecule type" value="Genomic_DNA"/>
</dbReference>